<dbReference type="Proteomes" id="UP000029914">
    <property type="component" value="Chromosome"/>
</dbReference>
<evidence type="ECO:0000256" key="6">
    <source>
        <dbReference type="SAM" id="Phobius"/>
    </source>
</evidence>
<dbReference type="PANTHER" id="PTHR35007">
    <property type="entry name" value="INTEGRAL MEMBRANE PROTEIN-RELATED"/>
    <property type="match status" value="1"/>
</dbReference>
<evidence type="ECO:0000313" key="9">
    <source>
        <dbReference type="Proteomes" id="UP000029914"/>
    </source>
</evidence>
<dbReference type="AlphaFoldDB" id="A0A097IDC0"/>
<organism evidence="8 9">
    <name type="scientific">Corynebacterium doosanense CAU 212 = DSM 45436</name>
    <dbReference type="NCBI Taxonomy" id="558173"/>
    <lineage>
        <taxon>Bacteria</taxon>
        <taxon>Bacillati</taxon>
        <taxon>Actinomycetota</taxon>
        <taxon>Actinomycetes</taxon>
        <taxon>Mycobacteriales</taxon>
        <taxon>Corynebacteriaceae</taxon>
        <taxon>Corynebacterium</taxon>
    </lineage>
</organism>
<keyword evidence="9" id="KW-1185">Reference proteome</keyword>
<sequence length="187" mass="19434">MNLPLLFLLLAGACAVGTVPPARRVARAGESPKSPRDGPGAPDQIELADDIELFAMCLTSGLPVSAAARAVSSAAGNSTVEHWRRIANLLAVGVAVDRAFLDVEHYPGFSDLARLVRRSADSGSAVAEGCQDLTSHLRQKAADQAVARAERAGVLMSIPLTGCFLPAFLVLGLAPVIIDLGADILSR</sequence>
<keyword evidence="4 6" id="KW-1133">Transmembrane helix</keyword>
<evidence type="ECO:0000256" key="5">
    <source>
        <dbReference type="ARBA" id="ARBA00023136"/>
    </source>
</evidence>
<dbReference type="KEGG" id="cdo:CDOO_01705"/>
<dbReference type="GO" id="GO:0005886">
    <property type="term" value="C:plasma membrane"/>
    <property type="evidence" value="ECO:0007669"/>
    <property type="project" value="UniProtKB-SubCell"/>
</dbReference>
<gene>
    <name evidence="8" type="ORF">CDOO_01705</name>
</gene>
<dbReference type="Pfam" id="PF00482">
    <property type="entry name" value="T2SSF"/>
    <property type="match status" value="1"/>
</dbReference>
<evidence type="ECO:0000313" key="8">
    <source>
        <dbReference type="EMBL" id="AIT60138.1"/>
    </source>
</evidence>
<dbReference type="eggNOG" id="COG2064">
    <property type="taxonomic scope" value="Bacteria"/>
</dbReference>
<evidence type="ECO:0000259" key="7">
    <source>
        <dbReference type="Pfam" id="PF00482"/>
    </source>
</evidence>
<evidence type="ECO:0000256" key="3">
    <source>
        <dbReference type="ARBA" id="ARBA00022692"/>
    </source>
</evidence>
<name>A0A097IDC0_9CORY</name>
<dbReference type="OrthoDB" id="3267562at2"/>
<keyword evidence="3 6" id="KW-0812">Transmembrane</keyword>
<dbReference type="InterPro" id="IPR018076">
    <property type="entry name" value="T2SS_GspF_dom"/>
</dbReference>
<evidence type="ECO:0000256" key="2">
    <source>
        <dbReference type="ARBA" id="ARBA00022475"/>
    </source>
</evidence>
<feature type="transmembrane region" description="Helical" evidence="6">
    <location>
        <begin position="164"/>
        <end position="185"/>
    </location>
</feature>
<dbReference type="HOGENOM" id="CLU_064089_1_1_11"/>
<accession>A0A097IDC0</accession>
<dbReference type="RefSeq" id="WP_018021506.1">
    <property type="nucleotide sequence ID" value="NZ_AQUX01000002.1"/>
</dbReference>
<comment type="subcellular location">
    <subcellularLocation>
        <location evidence="1">Cell membrane</location>
        <topology evidence="1">Multi-pass membrane protein</topology>
    </subcellularLocation>
</comment>
<dbReference type="STRING" id="558173.CDOO_01705"/>
<proteinExistence type="predicted"/>
<reference evidence="8 9" key="1">
    <citation type="submission" date="2013-09" db="EMBL/GenBank/DDBJ databases">
        <title>Complete genome sequence of Corynebacterium doosanense CAU 212(T) (=DSM 45436(T)), isolated from activated sludge.</title>
        <authorList>
            <person name="Schaffert L."/>
            <person name="Albersmeier A."/>
            <person name="Kalinowski J."/>
            <person name="Ruckert C."/>
        </authorList>
    </citation>
    <scope>NUCLEOTIDE SEQUENCE [LARGE SCALE GENOMIC DNA]</scope>
    <source>
        <strain evidence="8 9">CAU 212</strain>
    </source>
</reference>
<evidence type="ECO:0000256" key="4">
    <source>
        <dbReference type="ARBA" id="ARBA00022989"/>
    </source>
</evidence>
<keyword evidence="5 6" id="KW-0472">Membrane</keyword>
<dbReference type="EMBL" id="CP006764">
    <property type="protein sequence ID" value="AIT60138.1"/>
    <property type="molecule type" value="Genomic_DNA"/>
</dbReference>
<evidence type="ECO:0000256" key="1">
    <source>
        <dbReference type="ARBA" id="ARBA00004651"/>
    </source>
</evidence>
<keyword evidence="2" id="KW-1003">Cell membrane</keyword>
<dbReference type="PANTHER" id="PTHR35007:SF3">
    <property type="entry name" value="POSSIBLE CONSERVED ALANINE RICH MEMBRANE PROTEIN"/>
    <property type="match status" value="1"/>
</dbReference>
<feature type="domain" description="Type II secretion system protein GspF" evidence="7">
    <location>
        <begin position="52"/>
        <end position="173"/>
    </location>
</feature>
<protein>
    <submittedName>
        <fullName evidence="8">Type II secretion protein F</fullName>
    </submittedName>
</protein>